<dbReference type="EMBL" id="KN837233">
    <property type="protein sequence ID" value="KIJ31979.1"/>
    <property type="molecule type" value="Genomic_DNA"/>
</dbReference>
<dbReference type="PANTHER" id="PTHR46177:SF1">
    <property type="entry name" value="INTEGRASE CATALYTIC DOMAIN-CONTAINING PROTEIN"/>
    <property type="match status" value="1"/>
</dbReference>
<dbReference type="Proteomes" id="UP000054279">
    <property type="component" value="Unassembled WGS sequence"/>
</dbReference>
<proteinExistence type="predicted"/>
<sequence length="425" mass="48900">MSRNSDGKNQWGEKTYPPDEELRSALHQYAIDRFTQRQVLGKLAKDFDLHIGLTKLKALYTKFEVPTTRRPYQAADVLHQAVVDQINNDLNDCNGPRYIKDKLRDQGIFIPRDKIREIMLQLKPEGFDNRMPGKGRVPRKGLTSIGIWESVSSDGHEKLTVLALRMGAISLPIYAFKDKWSDYLLYIVVVPNARNAVAVGHLFLDFLEKYQIIPLQMTTDKGSEVAWIFAFQNALREIFAPQIDTNIFLPHVHLKSVHNTVIEGFWSWLLSKQGFNVKERVLQGMTQYIFNPNSTLHENLFYWIFVPLLQAELNSFQRWWNYHRVRSQAEKHMPSGHVPAHVFADPESRGGIDCGIRITQDAINTLRAHLEQDEGPRNECLEFITPEFSLQAGTVHALLGLPQADWNNAWDIFQSMVSHPHFSDV</sequence>
<dbReference type="InterPro" id="IPR058913">
    <property type="entry name" value="Integrase_dom_put"/>
</dbReference>
<evidence type="ECO:0000259" key="1">
    <source>
        <dbReference type="Pfam" id="PF24764"/>
    </source>
</evidence>
<name>A0A0C9UBI2_SPHS4</name>
<dbReference type="OrthoDB" id="2974164at2759"/>
<dbReference type="AlphaFoldDB" id="A0A0C9UBI2"/>
<evidence type="ECO:0000313" key="3">
    <source>
        <dbReference type="Proteomes" id="UP000054279"/>
    </source>
</evidence>
<protein>
    <recommendedName>
        <fullName evidence="1">Integrase core domain-containing protein</fullName>
    </recommendedName>
</protein>
<dbReference type="Pfam" id="PF24764">
    <property type="entry name" value="rva_4"/>
    <property type="match status" value="1"/>
</dbReference>
<keyword evidence="3" id="KW-1185">Reference proteome</keyword>
<reference evidence="2 3" key="1">
    <citation type="submission" date="2014-06" db="EMBL/GenBank/DDBJ databases">
        <title>Evolutionary Origins and Diversification of the Mycorrhizal Mutualists.</title>
        <authorList>
            <consortium name="DOE Joint Genome Institute"/>
            <consortium name="Mycorrhizal Genomics Consortium"/>
            <person name="Kohler A."/>
            <person name="Kuo A."/>
            <person name="Nagy L.G."/>
            <person name="Floudas D."/>
            <person name="Copeland A."/>
            <person name="Barry K.W."/>
            <person name="Cichocki N."/>
            <person name="Veneault-Fourrey C."/>
            <person name="LaButti K."/>
            <person name="Lindquist E.A."/>
            <person name="Lipzen A."/>
            <person name="Lundell T."/>
            <person name="Morin E."/>
            <person name="Murat C."/>
            <person name="Riley R."/>
            <person name="Ohm R."/>
            <person name="Sun H."/>
            <person name="Tunlid A."/>
            <person name="Henrissat B."/>
            <person name="Grigoriev I.V."/>
            <person name="Hibbett D.S."/>
            <person name="Martin F."/>
        </authorList>
    </citation>
    <scope>NUCLEOTIDE SEQUENCE [LARGE SCALE GENOMIC DNA]</scope>
    <source>
        <strain evidence="2 3">SS14</strain>
    </source>
</reference>
<gene>
    <name evidence="2" type="ORF">M422DRAFT_214129</name>
</gene>
<dbReference type="HOGENOM" id="CLU_039761_0_0_1"/>
<accession>A0A0C9UBI2</accession>
<organism evidence="2 3">
    <name type="scientific">Sphaerobolus stellatus (strain SS14)</name>
    <dbReference type="NCBI Taxonomy" id="990650"/>
    <lineage>
        <taxon>Eukaryota</taxon>
        <taxon>Fungi</taxon>
        <taxon>Dikarya</taxon>
        <taxon>Basidiomycota</taxon>
        <taxon>Agaricomycotina</taxon>
        <taxon>Agaricomycetes</taxon>
        <taxon>Phallomycetidae</taxon>
        <taxon>Geastrales</taxon>
        <taxon>Sphaerobolaceae</taxon>
        <taxon>Sphaerobolus</taxon>
    </lineage>
</organism>
<feature type="domain" description="Integrase core" evidence="1">
    <location>
        <begin position="178"/>
        <end position="331"/>
    </location>
</feature>
<dbReference type="PANTHER" id="PTHR46177">
    <property type="entry name" value="INTEGRASE CATALYTIC DOMAIN-CONTAINING PROTEIN"/>
    <property type="match status" value="1"/>
</dbReference>
<evidence type="ECO:0000313" key="2">
    <source>
        <dbReference type="EMBL" id="KIJ31979.1"/>
    </source>
</evidence>